<dbReference type="PANTHER" id="PTHR42085">
    <property type="entry name" value="F-BOX DOMAIN-CONTAINING PROTEIN"/>
    <property type="match status" value="1"/>
</dbReference>
<dbReference type="OrthoDB" id="5413827at2759"/>
<reference evidence="2" key="1">
    <citation type="journal article" date="2012" name="PLoS Genet.">
        <title>The genomes of the fungal plant pathogens Cladosporium fulvum and Dothistroma septosporum reveal adaptation to different hosts and lifestyles but also signatures of common ancestry.</title>
        <authorList>
            <person name="de Wit P.J.G.M."/>
            <person name="van der Burgt A."/>
            <person name="Oekmen B."/>
            <person name="Stergiopoulos I."/>
            <person name="Abd-Elsalam K.A."/>
            <person name="Aerts A.L."/>
            <person name="Bahkali A.H."/>
            <person name="Beenen H.G."/>
            <person name="Chettri P."/>
            <person name="Cox M.P."/>
            <person name="Datema E."/>
            <person name="de Vries R.P."/>
            <person name="Dhillon B."/>
            <person name="Ganley A.R."/>
            <person name="Griffiths S.A."/>
            <person name="Guo Y."/>
            <person name="Hamelin R.C."/>
            <person name="Henrissat B."/>
            <person name="Kabir M.S."/>
            <person name="Jashni M.K."/>
            <person name="Kema G."/>
            <person name="Klaubauf S."/>
            <person name="Lapidus A."/>
            <person name="Levasseur A."/>
            <person name="Lindquist E."/>
            <person name="Mehrabi R."/>
            <person name="Ohm R.A."/>
            <person name="Owen T.J."/>
            <person name="Salamov A."/>
            <person name="Schwelm A."/>
            <person name="Schijlen E."/>
            <person name="Sun H."/>
            <person name="van den Burg H.A."/>
            <person name="van Ham R.C.H.J."/>
            <person name="Zhang S."/>
            <person name="Goodwin S.B."/>
            <person name="Grigoriev I.V."/>
            <person name="Collemare J."/>
            <person name="Bradshaw R.E."/>
        </authorList>
    </citation>
    <scope>NUCLEOTIDE SEQUENCE [LARGE SCALE GENOMIC DNA]</scope>
    <source>
        <strain evidence="2">NZE10 / CBS 128990</strain>
    </source>
</reference>
<dbReference type="InterPro" id="IPR038883">
    <property type="entry name" value="AN11006-like"/>
</dbReference>
<dbReference type="OMA" id="TIRCEMP"/>
<evidence type="ECO:0000313" key="1">
    <source>
        <dbReference type="EMBL" id="EME43149.1"/>
    </source>
</evidence>
<dbReference type="HOGENOM" id="CLU_1250656_0_0_1"/>
<gene>
    <name evidence="1" type="ORF">DOTSEDRAFT_54046</name>
</gene>
<protein>
    <submittedName>
        <fullName evidence="1">Uncharacterized protein</fullName>
    </submittedName>
</protein>
<name>M2Y4D3_DOTSN</name>
<evidence type="ECO:0000313" key="2">
    <source>
        <dbReference type="Proteomes" id="UP000016933"/>
    </source>
</evidence>
<sequence>MENSKLGKLPAELRNLIYEFALRSPADVQIRREPGILWTCKQIRAEAEQMFYAVNDFFGIEHEDHESHGLCCEWLKTKASYLHLIRSLTIRCEMPSLGRKVPQIDPTQVEEMDDEVAFRGFYHQLHIMDELREAQFGRDVGNVVRFTLNGAHDVESFDQIDAMSTEDQDRYRSAKFLIFFLVYGLDTTMDNAEASTADKLLRGMDDAIQQQRLLADSRAPL</sequence>
<dbReference type="PANTHER" id="PTHR42085:SF8">
    <property type="entry name" value="F-BOX DOMAIN-CONTAINING PROTEIN"/>
    <property type="match status" value="1"/>
</dbReference>
<dbReference type="eggNOG" id="ENOG502TM2S">
    <property type="taxonomic scope" value="Eukaryota"/>
</dbReference>
<dbReference type="AlphaFoldDB" id="M2Y4D3"/>
<organism evidence="1 2">
    <name type="scientific">Dothistroma septosporum (strain NZE10 / CBS 128990)</name>
    <name type="common">Red band needle blight fungus</name>
    <name type="synonym">Mycosphaerella pini</name>
    <dbReference type="NCBI Taxonomy" id="675120"/>
    <lineage>
        <taxon>Eukaryota</taxon>
        <taxon>Fungi</taxon>
        <taxon>Dikarya</taxon>
        <taxon>Ascomycota</taxon>
        <taxon>Pezizomycotina</taxon>
        <taxon>Dothideomycetes</taxon>
        <taxon>Dothideomycetidae</taxon>
        <taxon>Mycosphaerellales</taxon>
        <taxon>Mycosphaerellaceae</taxon>
        <taxon>Dothistroma</taxon>
    </lineage>
</organism>
<keyword evidence="2" id="KW-1185">Reference proteome</keyword>
<reference evidence="1 2" key="2">
    <citation type="journal article" date="2012" name="PLoS Pathog.">
        <title>Diverse lifestyles and strategies of plant pathogenesis encoded in the genomes of eighteen Dothideomycetes fungi.</title>
        <authorList>
            <person name="Ohm R.A."/>
            <person name="Feau N."/>
            <person name="Henrissat B."/>
            <person name="Schoch C.L."/>
            <person name="Horwitz B.A."/>
            <person name="Barry K.W."/>
            <person name="Condon B.J."/>
            <person name="Copeland A.C."/>
            <person name="Dhillon B."/>
            <person name="Glaser F."/>
            <person name="Hesse C.N."/>
            <person name="Kosti I."/>
            <person name="LaButti K."/>
            <person name="Lindquist E.A."/>
            <person name="Lucas S."/>
            <person name="Salamov A.A."/>
            <person name="Bradshaw R.E."/>
            <person name="Ciuffetti L."/>
            <person name="Hamelin R.C."/>
            <person name="Kema G.H.J."/>
            <person name="Lawrence C."/>
            <person name="Scott J.A."/>
            <person name="Spatafora J.W."/>
            <person name="Turgeon B.G."/>
            <person name="de Wit P.J.G.M."/>
            <person name="Zhong S."/>
            <person name="Goodwin S.B."/>
            <person name="Grigoriev I.V."/>
        </authorList>
    </citation>
    <scope>NUCLEOTIDE SEQUENCE [LARGE SCALE GENOMIC DNA]</scope>
    <source>
        <strain evidence="2">NZE10 / CBS 128990</strain>
    </source>
</reference>
<proteinExistence type="predicted"/>
<accession>M2Y4D3</accession>
<dbReference type="Proteomes" id="UP000016933">
    <property type="component" value="Unassembled WGS sequence"/>
</dbReference>
<dbReference type="EMBL" id="KB446540">
    <property type="protein sequence ID" value="EME43149.1"/>
    <property type="molecule type" value="Genomic_DNA"/>
</dbReference>